<dbReference type="NCBIfam" id="TIGR03086">
    <property type="entry name" value="TIGR03086 family metal-binding protein"/>
    <property type="match status" value="1"/>
</dbReference>
<proteinExistence type="predicted"/>
<dbReference type="InterPro" id="IPR024344">
    <property type="entry name" value="MDMPI_metal-binding"/>
</dbReference>
<dbReference type="InterPro" id="IPR017517">
    <property type="entry name" value="Maleyloyr_isom"/>
</dbReference>
<dbReference type="Proteomes" id="UP000252004">
    <property type="component" value="Chromosome"/>
</dbReference>
<protein>
    <submittedName>
        <fullName evidence="2">TIGR03086 family protein</fullName>
    </submittedName>
</protein>
<dbReference type="RefSeq" id="WP_114054977.1">
    <property type="nucleotide sequence ID" value="NZ_CP030862.1"/>
</dbReference>
<sequence>MPEPLLEQHAEALRLFGSRVRAVAPGQWGLPTPCAEWTVRDLVNHVTAEQLWVPPLVTEGCTVAEVGDRFAGDILGDDPAAAWDRAARAAHTAFASPWALERIVSLSYGPSKAAAYCAELTADCVVHAWDLARAVGADDRLPAGLVRFALDEITPYADGLAAAGMYGPPLVPPPGADDQTRLLALTGRAA</sequence>
<keyword evidence="3" id="KW-1185">Reference proteome</keyword>
<dbReference type="Pfam" id="PF11716">
    <property type="entry name" value="MDMPI_N"/>
    <property type="match status" value="1"/>
</dbReference>
<dbReference type="NCBIfam" id="TIGR03083">
    <property type="entry name" value="maleylpyruvate isomerase family mycothiol-dependent enzyme"/>
    <property type="match status" value="1"/>
</dbReference>
<organism evidence="2 3">
    <name type="scientific">Streptomyces globosus</name>
    <dbReference type="NCBI Taxonomy" id="68209"/>
    <lineage>
        <taxon>Bacteria</taxon>
        <taxon>Bacillati</taxon>
        <taxon>Actinomycetota</taxon>
        <taxon>Actinomycetes</taxon>
        <taxon>Kitasatosporales</taxon>
        <taxon>Streptomycetaceae</taxon>
        <taxon>Streptomyces</taxon>
    </lineage>
</organism>
<evidence type="ECO:0000259" key="1">
    <source>
        <dbReference type="Pfam" id="PF11716"/>
    </source>
</evidence>
<dbReference type="InterPro" id="IPR034660">
    <property type="entry name" value="DinB/YfiT-like"/>
</dbReference>
<dbReference type="AlphaFoldDB" id="A0A344TYS7"/>
<gene>
    <name evidence="2" type="ORF">C0216_10285</name>
</gene>
<evidence type="ECO:0000313" key="3">
    <source>
        <dbReference type="Proteomes" id="UP000252004"/>
    </source>
</evidence>
<dbReference type="EMBL" id="CP030862">
    <property type="protein sequence ID" value="AXE23798.1"/>
    <property type="molecule type" value="Genomic_DNA"/>
</dbReference>
<dbReference type="SUPFAM" id="SSF109854">
    <property type="entry name" value="DinB/YfiT-like putative metalloenzymes"/>
    <property type="match status" value="1"/>
</dbReference>
<dbReference type="GO" id="GO:0046872">
    <property type="term" value="F:metal ion binding"/>
    <property type="evidence" value="ECO:0007669"/>
    <property type="project" value="InterPro"/>
</dbReference>
<accession>A0A344TYS7</accession>
<dbReference type="KEGG" id="sgz:C0216_10285"/>
<reference evidence="2 3" key="1">
    <citation type="submission" date="2018-01" db="EMBL/GenBank/DDBJ databases">
        <title>Draft genome Sequence of streptomyces globosus LZH-48.</title>
        <authorList>
            <person name="Ran K."/>
            <person name="Li Z."/>
            <person name="Wei S."/>
            <person name="Dong R."/>
        </authorList>
    </citation>
    <scope>NUCLEOTIDE SEQUENCE [LARGE SCALE GENOMIC DNA]</scope>
    <source>
        <strain evidence="2 3">LZH-48</strain>
    </source>
</reference>
<dbReference type="Gene3D" id="1.20.120.450">
    <property type="entry name" value="dinb family like domain"/>
    <property type="match status" value="1"/>
</dbReference>
<dbReference type="OrthoDB" id="5185819at2"/>
<name>A0A344TYS7_9ACTN</name>
<dbReference type="InterPro" id="IPR017520">
    <property type="entry name" value="CHP03086"/>
</dbReference>
<evidence type="ECO:0000313" key="2">
    <source>
        <dbReference type="EMBL" id="AXE23798.1"/>
    </source>
</evidence>
<feature type="domain" description="Mycothiol-dependent maleylpyruvate isomerase metal-binding" evidence="1">
    <location>
        <begin position="12"/>
        <end position="132"/>
    </location>
</feature>